<name>A0A379ZLY7_9GAMM</name>
<keyword evidence="1" id="KW-0378">Hydrolase</keyword>
<dbReference type="InterPro" id="IPR045800">
    <property type="entry name" value="HMBD"/>
</dbReference>
<reference evidence="1 2" key="1">
    <citation type="submission" date="2018-06" db="EMBL/GenBank/DDBJ databases">
        <authorList>
            <consortium name="Pathogen Informatics"/>
            <person name="Doyle S."/>
        </authorList>
    </citation>
    <scope>NUCLEOTIDE SEQUENCE [LARGE SCALE GENOMIC DNA]</scope>
    <source>
        <strain evidence="1 2">NCTC10738</strain>
    </source>
</reference>
<evidence type="ECO:0000313" key="1">
    <source>
        <dbReference type="EMBL" id="SUI64541.1"/>
    </source>
</evidence>
<keyword evidence="2" id="KW-1185">Reference proteome</keyword>
<proteinExistence type="predicted"/>
<dbReference type="EC" id="3.6.3.4" evidence="1"/>
<dbReference type="AlphaFoldDB" id="A0A379ZLY7"/>
<accession>A0A379ZLY7</accession>
<dbReference type="EMBL" id="UGYO01000001">
    <property type="protein sequence ID" value="SUI64541.1"/>
    <property type="molecule type" value="Genomic_DNA"/>
</dbReference>
<dbReference type="GO" id="GO:0046872">
    <property type="term" value="F:metal ion binding"/>
    <property type="evidence" value="ECO:0007669"/>
    <property type="project" value="InterPro"/>
</dbReference>
<dbReference type="Proteomes" id="UP000254069">
    <property type="component" value="Unassembled WGS sequence"/>
</dbReference>
<sequence length="106" mass="11601">MKTFISVLIIALLSVTLARASFANEREHHHGQQQAAVTAEYACPMHPEVTGNKGDSCPKCGMFLEKQQQAGYHCPMHPEVTGKKGDSCPKCGMNLEPVAGQKHHHH</sequence>
<gene>
    <name evidence="1" type="primary">actP_1</name>
    <name evidence="1" type="ORF">NCTC10738_01728</name>
</gene>
<dbReference type="GeneID" id="93807105"/>
<evidence type="ECO:0000313" key="2">
    <source>
        <dbReference type="Proteomes" id="UP000254069"/>
    </source>
</evidence>
<protein>
    <submittedName>
        <fullName evidence="1">Copper-transporting P-type ATPase</fullName>
        <ecNumber evidence="1">3.6.3.4</ecNumber>
    </submittedName>
</protein>
<dbReference type="RefSeq" id="WP_025010837.1">
    <property type="nucleotide sequence ID" value="NZ_AP024612.1"/>
</dbReference>
<dbReference type="GO" id="GO:0016787">
    <property type="term" value="F:hydrolase activity"/>
    <property type="evidence" value="ECO:0007669"/>
    <property type="project" value="UniProtKB-KW"/>
</dbReference>
<organism evidence="1 2">
    <name type="scientific">Shewanella algae</name>
    <dbReference type="NCBI Taxonomy" id="38313"/>
    <lineage>
        <taxon>Bacteria</taxon>
        <taxon>Pseudomonadati</taxon>
        <taxon>Pseudomonadota</taxon>
        <taxon>Gammaproteobacteria</taxon>
        <taxon>Alteromonadales</taxon>
        <taxon>Shewanellaceae</taxon>
        <taxon>Shewanella</taxon>
    </lineage>
</organism>
<dbReference type="Pfam" id="PF19335">
    <property type="entry name" value="HMBD"/>
    <property type="match status" value="2"/>
</dbReference>